<dbReference type="Gene3D" id="3.30.565.10">
    <property type="entry name" value="Histidine kinase-like ATPase, C-terminal domain"/>
    <property type="match status" value="1"/>
</dbReference>
<dbReference type="NCBIfam" id="TIGR00229">
    <property type="entry name" value="sensory_box"/>
    <property type="match status" value="1"/>
</dbReference>
<dbReference type="InterPro" id="IPR005467">
    <property type="entry name" value="His_kinase_dom"/>
</dbReference>
<dbReference type="GO" id="GO:0005524">
    <property type="term" value="F:ATP binding"/>
    <property type="evidence" value="ECO:0007669"/>
    <property type="project" value="UniProtKB-KW"/>
</dbReference>
<dbReference type="InterPro" id="IPR000014">
    <property type="entry name" value="PAS"/>
</dbReference>
<evidence type="ECO:0000256" key="11">
    <source>
        <dbReference type="ARBA" id="ARBA00022989"/>
    </source>
</evidence>
<comment type="subcellular location">
    <subcellularLocation>
        <location evidence="2">Cell membrane</location>
        <topology evidence="2">Multi-pass membrane protein</topology>
    </subcellularLocation>
</comment>
<dbReference type="Gene3D" id="6.10.340.10">
    <property type="match status" value="1"/>
</dbReference>
<keyword evidence="8" id="KW-0547">Nucleotide-binding</keyword>
<dbReference type="AlphaFoldDB" id="A0A381XEQ7"/>
<dbReference type="InterPro" id="IPR035965">
    <property type="entry name" value="PAS-like_dom_sf"/>
</dbReference>
<feature type="transmembrane region" description="Helical" evidence="15">
    <location>
        <begin position="31"/>
        <end position="49"/>
    </location>
</feature>
<evidence type="ECO:0000256" key="3">
    <source>
        <dbReference type="ARBA" id="ARBA00012438"/>
    </source>
</evidence>
<dbReference type="SMART" id="SM00304">
    <property type="entry name" value="HAMP"/>
    <property type="match status" value="1"/>
</dbReference>
<feature type="domain" description="Histidine kinase" evidence="16">
    <location>
        <begin position="539"/>
        <end position="751"/>
    </location>
</feature>
<evidence type="ECO:0000256" key="15">
    <source>
        <dbReference type="SAM" id="Phobius"/>
    </source>
</evidence>
<evidence type="ECO:0000256" key="1">
    <source>
        <dbReference type="ARBA" id="ARBA00000085"/>
    </source>
</evidence>
<dbReference type="PROSITE" id="PS50112">
    <property type="entry name" value="PAS"/>
    <property type="match status" value="1"/>
</dbReference>
<accession>A0A381XEQ7</accession>
<keyword evidence="11 15" id="KW-1133">Transmembrane helix</keyword>
<evidence type="ECO:0000256" key="9">
    <source>
        <dbReference type="ARBA" id="ARBA00022777"/>
    </source>
</evidence>
<keyword evidence="12" id="KW-0902">Two-component regulatory system</keyword>
<dbReference type="SUPFAM" id="SSF158472">
    <property type="entry name" value="HAMP domain-like"/>
    <property type="match status" value="1"/>
</dbReference>
<feature type="transmembrane region" description="Helical" evidence="15">
    <location>
        <begin position="311"/>
        <end position="336"/>
    </location>
</feature>
<dbReference type="InterPro" id="IPR003594">
    <property type="entry name" value="HATPase_dom"/>
</dbReference>
<dbReference type="Gene3D" id="1.10.287.130">
    <property type="match status" value="1"/>
</dbReference>
<evidence type="ECO:0000256" key="7">
    <source>
        <dbReference type="ARBA" id="ARBA00022692"/>
    </source>
</evidence>
<dbReference type="SMART" id="SM00387">
    <property type="entry name" value="HATPase_c"/>
    <property type="match status" value="1"/>
</dbReference>
<keyword evidence="10" id="KW-0067">ATP-binding</keyword>
<dbReference type="InterPro" id="IPR050398">
    <property type="entry name" value="HssS/ArlS-like"/>
</dbReference>
<dbReference type="PANTHER" id="PTHR45528:SF1">
    <property type="entry name" value="SENSOR HISTIDINE KINASE CPXA"/>
    <property type="match status" value="1"/>
</dbReference>
<dbReference type="InterPro" id="IPR017232">
    <property type="entry name" value="NtrY"/>
</dbReference>
<evidence type="ECO:0000256" key="10">
    <source>
        <dbReference type="ARBA" id="ARBA00022840"/>
    </source>
</evidence>
<gene>
    <name evidence="19" type="ORF">METZ01_LOCUS116079</name>
</gene>
<dbReference type="InterPro" id="IPR036890">
    <property type="entry name" value="HATPase_C_sf"/>
</dbReference>
<evidence type="ECO:0000313" key="19">
    <source>
        <dbReference type="EMBL" id="SVA63225.1"/>
    </source>
</evidence>
<dbReference type="PIRSF" id="PIRSF037532">
    <property type="entry name" value="STHK_NtrY"/>
    <property type="match status" value="1"/>
</dbReference>
<keyword evidence="14" id="KW-0175">Coiled coil</keyword>
<dbReference type="EMBL" id="UINC01014914">
    <property type="protein sequence ID" value="SVA63225.1"/>
    <property type="molecule type" value="Genomic_DNA"/>
</dbReference>
<feature type="domain" description="PAS" evidence="17">
    <location>
        <begin position="408"/>
        <end position="478"/>
    </location>
</feature>
<sequence>MPLDPSINNPPYLTLSQKQAPGKKNPAWKTIIWLLLALLGSTGLEYYFLQEQSPASVKNNLTVLLIFNIILILLFVLVVLITRNLVKLYSERKSKILGSRFQTKLIIAFLILTLVPSVLLFTVANKLFTLSIGSWFNVKTEQTLQQSMDVAQEYYASMEKSSLIRIQKIEEFITQKELFRQAKRWQLNKLIEEKRKEYAIGGIILYDDKYRPIASEIDKKGAPYVQSGDFTDVLKKSAGGEGVSEFRTLSQGHYIIVAKPLTEQIKDKLSIWGYILTLVSIPGSTQHKIQAIQNSFESYKRQNFLQLPVSASYYTTFLMITLLILFSAIWLGFYMARGITVPIQLLAEGTRRISEGDLNFKLGISAQDEIGVLVDSFNRMTEKLNDSQSNVEKANQDLKITNIELEQRRQYIATILDNIGAGVVSIDKRGRITTFNKAAADILAVSAQEVSGSRYKNVFDKSHLAVIRKIIREMTSKNKESAEDQVEIKLNESSLILLIKAHVLKNPGQRYLGIVIVFEDLTAMIQTQKIAAWKEVAQGIAHEIKNPLTPIQLNTQRLKKKYYEDKKSFNKIFEESIDIISQEVEGMKDLVNEFLRFARMPTPSLKPNSLHEIIDNVYTLYKNNNKNITIKKNYDPNVTQANIDAEQFRRIFINFFENSIDALEDNGKIEISTKIDFTANKIFIRFSDDGAGIPNTDRDKLFLPHFTTKKRGTGLGLAIVNRIVADHGGTITVKNNQPQGTIFEIQIPRTHAPFNEEPAPPSFRKTTFSPF</sequence>
<dbReference type="SMART" id="SM00388">
    <property type="entry name" value="HisKA"/>
    <property type="match status" value="1"/>
</dbReference>
<feature type="transmembrane region" description="Helical" evidence="15">
    <location>
        <begin position="101"/>
        <end position="124"/>
    </location>
</feature>
<evidence type="ECO:0000256" key="5">
    <source>
        <dbReference type="ARBA" id="ARBA00022553"/>
    </source>
</evidence>
<dbReference type="Pfam" id="PF19312">
    <property type="entry name" value="NtrY_N"/>
    <property type="match status" value="1"/>
</dbReference>
<dbReference type="GO" id="GO:0000155">
    <property type="term" value="F:phosphorelay sensor kinase activity"/>
    <property type="evidence" value="ECO:0007669"/>
    <property type="project" value="InterPro"/>
</dbReference>
<dbReference type="InterPro" id="IPR045671">
    <property type="entry name" value="NtrY-like_N"/>
</dbReference>
<dbReference type="CDD" id="cd00082">
    <property type="entry name" value="HisKA"/>
    <property type="match status" value="1"/>
</dbReference>
<evidence type="ECO:0000259" key="16">
    <source>
        <dbReference type="PROSITE" id="PS50109"/>
    </source>
</evidence>
<keyword evidence="6" id="KW-0808">Transferase</keyword>
<dbReference type="PANTHER" id="PTHR45528">
    <property type="entry name" value="SENSOR HISTIDINE KINASE CPXA"/>
    <property type="match status" value="1"/>
</dbReference>
<dbReference type="GO" id="GO:0006355">
    <property type="term" value="P:regulation of DNA-templated transcription"/>
    <property type="evidence" value="ECO:0007669"/>
    <property type="project" value="InterPro"/>
</dbReference>
<keyword evidence="13 15" id="KW-0472">Membrane</keyword>
<keyword evidence="9" id="KW-0418">Kinase</keyword>
<comment type="catalytic activity">
    <reaction evidence="1">
        <text>ATP + protein L-histidine = ADP + protein N-phospho-L-histidine.</text>
        <dbReference type="EC" id="2.7.13.3"/>
    </reaction>
</comment>
<evidence type="ECO:0000256" key="2">
    <source>
        <dbReference type="ARBA" id="ARBA00004651"/>
    </source>
</evidence>
<feature type="coiled-coil region" evidence="14">
    <location>
        <begin position="377"/>
        <end position="408"/>
    </location>
</feature>
<feature type="transmembrane region" description="Helical" evidence="15">
    <location>
        <begin position="61"/>
        <end position="81"/>
    </location>
</feature>
<evidence type="ECO:0000256" key="8">
    <source>
        <dbReference type="ARBA" id="ARBA00022741"/>
    </source>
</evidence>
<dbReference type="EC" id="2.7.13.3" evidence="3"/>
<dbReference type="CDD" id="cd06225">
    <property type="entry name" value="HAMP"/>
    <property type="match status" value="1"/>
</dbReference>
<evidence type="ECO:0000259" key="17">
    <source>
        <dbReference type="PROSITE" id="PS50112"/>
    </source>
</evidence>
<feature type="domain" description="HAMP" evidence="18">
    <location>
        <begin position="337"/>
        <end position="389"/>
    </location>
</feature>
<keyword evidence="4" id="KW-1003">Cell membrane</keyword>
<evidence type="ECO:0000256" key="6">
    <source>
        <dbReference type="ARBA" id="ARBA00022679"/>
    </source>
</evidence>
<dbReference type="InterPro" id="IPR004358">
    <property type="entry name" value="Sig_transdc_His_kin-like_C"/>
</dbReference>
<organism evidence="19">
    <name type="scientific">marine metagenome</name>
    <dbReference type="NCBI Taxonomy" id="408172"/>
    <lineage>
        <taxon>unclassified sequences</taxon>
        <taxon>metagenomes</taxon>
        <taxon>ecological metagenomes</taxon>
    </lineage>
</organism>
<dbReference type="Pfam" id="PF02518">
    <property type="entry name" value="HATPase_c"/>
    <property type="match status" value="1"/>
</dbReference>
<evidence type="ECO:0000256" key="13">
    <source>
        <dbReference type="ARBA" id="ARBA00023136"/>
    </source>
</evidence>
<evidence type="ECO:0000256" key="4">
    <source>
        <dbReference type="ARBA" id="ARBA00022475"/>
    </source>
</evidence>
<dbReference type="PROSITE" id="PS50109">
    <property type="entry name" value="HIS_KIN"/>
    <property type="match status" value="1"/>
</dbReference>
<dbReference type="SMART" id="SM00091">
    <property type="entry name" value="PAS"/>
    <property type="match status" value="1"/>
</dbReference>
<dbReference type="SUPFAM" id="SSF47384">
    <property type="entry name" value="Homodimeric domain of signal transducing histidine kinase"/>
    <property type="match status" value="1"/>
</dbReference>
<dbReference type="SUPFAM" id="SSF55874">
    <property type="entry name" value="ATPase domain of HSP90 chaperone/DNA topoisomerase II/histidine kinase"/>
    <property type="match status" value="1"/>
</dbReference>
<evidence type="ECO:0000256" key="14">
    <source>
        <dbReference type="SAM" id="Coils"/>
    </source>
</evidence>
<dbReference type="PROSITE" id="PS50885">
    <property type="entry name" value="HAMP"/>
    <property type="match status" value="1"/>
</dbReference>
<dbReference type="CDD" id="cd00075">
    <property type="entry name" value="HATPase"/>
    <property type="match status" value="1"/>
</dbReference>
<dbReference type="Pfam" id="PF00512">
    <property type="entry name" value="HisKA"/>
    <property type="match status" value="1"/>
</dbReference>
<protein>
    <recommendedName>
        <fullName evidence="3">histidine kinase</fullName>
        <ecNumber evidence="3">2.7.13.3</ecNumber>
    </recommendedName>
</protein>
<proteinExistence type="predicted"/>
<dbReference type="CDD" id="cd00130">
    <property type="entry name" value="PAS"/>
    <property type="match status" value="1"/>
</dbReference>
<dbReference type="InterPro" id="IPR036097">
    <property type="entry name" value="HisK_dim/P_sf"/>
</dbReference>
<dbReference type="InterPro" id="IPR003661">
    <property type="entry name" value="HisK_dim/P_dom"/>
</dbReference>
<dbReference type="GO" id="GO:0005886">
    <property type="term" value="C:plasma membrane"/>
    <property type="evidence" value="ECO:0007669"/>
    <property type="project" value="UniProtKB-SubCell"/>
</dbReference>
<name>A0A381XEQ7_9ZZZZ</name>
<keyword evidence="7 15" id="KW-0812">Transmembrane</keyword>
<dbReference type="InterPro" id="IPR003660">
    <property type="entry name" value="HAMP_dom"/>
</dbReference>
<evidence type="ECO:0000259" key="18">
    <source>
        <dbReference type="PROSITE" id="PS50885"/>
    </source>
</evidence>
<dbReference type="InterPro" id="IPR013767">
    <property type="entry name" value="PAS_fold"/>
</dbReference>
<keyword evidence="5" id="KW-0597">Phosphoprotein</keyword>
<dbReference type="PRINTS" id="PR00344">
    <property type="entry name" value="BCTRLSENSOR"/>
</dbReference>
<dbReference type="SUPFAM" id="SSF55785">
    <property type="entry name" value="PYP-like sensor domain (PAS domain)"/>
    <property type="match status" value="1"/>
</dbReference>
<reference evidence="19" key="1">
    <citation type="submission" date="2018-05" db="EMBL/GenBank/DDBJ databases">
        <authorList>
            <person name="Lanie J.A."/>
            <person name="Ng W.-L."/>
            <person name="Kazmierczak K.M."/>
            <person name="Andrzejewski T.M."/>
            <person name="Davidsen T.M."/>
            <person name="Wayne K.J."/>
            <person name="Tettelin H."/>
            <person name="Glass J.I."/>
            <person name="Rusch D."/>
            <person name="Podicherti R."/>
            <person name="Tsui H.-C.T."/>
            <person name="Winkler M.E."/>
        </authorList>
    </citation>
    <scope>NUCLEOTIDE SEQUENCE</scope>
</reference>
<dbReference type="Gene3D" id="3.30.450.20">
    <property type="entry name" value="PAS domain"/>
    <property type="match status" value="1"/>
</dbReference>
<dbReference type="Pfam" id="PF00672">
    <property type="entry name" value="HAMP"/>
    <property type="match status" value="1"/>
</dbReference>
<evidence type="ECO:0000256" key="12">
    <source>
        <dbReference type="ARBA" id="ARBA00023012"/>
    </source>
</evidence>
<dbReference type="Pfam" id="PF00989">
    <property type="entry name" value="PAS"/>
    <property type="match status" value="1"/>
</dbReference>